<keyword evidence="1" id="KW-0732">Signal</keyword>
<organism evidence="2 3">
    <name type="scientific">Tengunoibacter tsumagoiensis</name>
    <dbReference type="NCBI Taxonomy" id="2014871"/>
    <lineage>
        <taxon>Bacteria</taxon>
        <taxon>Bacillati</taxon>
        <taxon>Chloroflexota</taxon>
        <taxon>Ktedonobacteria</taxon>
        <taxon>Ktedonobacterales</taxon>
        <taxon>Dictyobacteraceae</taxon>
        <taxon>Tengunoibacter</taxon>
    </lineage>
</organism>
<protein>
    <recommendedName>
        <fullName evidence="4">ABC transporter substrate-binding protein</fullName>
    </recommendedName>
</protein>
<dbReference type="Pfam" id="PF01547">
    <property type="entry name" value="SBP_bac_1"/>
    <property type="match status" value="1"/>
</dbReference>
<dbReference type="Proteomes" id="UP000287352">
    <property type="component" value="Unassembled WGS sequence"/>
</dbReference>
<reference evidence="3" key="1">
    <citation type="submission" date="2018-12" db="EMBL/GenBank/DDBJ databases">
        <title>Tengunoibacter tsumagoiensis gen. nov., sp. nov., Dictyobacter kobayashii sp. nov., D. alpinus sp. nov., and D. joshuensis sp. nov. and description of Dictyobacteraceae fam. nov. within the order Ktedonobacterales isolated from Tengu-no-mugimeshi.</title>
        <authorList>
            <person name="Wang C.M."/>
            <person name="Zheng Y."/>
            <person name="Sakai Y."/>
            <person name="Toyoda A."/>
            <person name="Minakuchi Y."/>
            <person name="Abe K."/>
            <person name="Yokota A."/>
            <person name="Yabe S."/>
        </authorList>
    </citation>
    <scope>NUCLEOTIDE SEQUENCE [LARGE SCALE GENOMIC DNA]</scope>
    <source>
        <strain evidence="3">Uno3</strain>
    </source>
</reference>
<dbReference type="PANTHER" id="PTHR43649:SF12">
    <property type="entry name" value="DIACETYLCHITOBIOSE BINDING PROTEIN DASA"/>
    <property type="match status" value="1"/>
</dbReference>
<evidence type="ECO:0008006" key="4">
    <source>
        <dbReference type="Google" id="ProtNLM"/>
    </source>
</evidence>
<dbReference type="InterPro" id="IPR006059">
    <property type="entry name" value="SBP"/>
</dbReference>
<dbReference type="OrthoDB" id="353914at2"/>
<comment type="caution">
    <text evidence="2">The sequence shown here is derived from an EMBL/GenBank/DDBJ whole genome shotgun (WGS) entry which is preliminary data.</text>
</comment>
<dbReference type="InterPro" id="IPR050490">
    <property type="entry name" value="Bact_solute-bd_prot1"/>
</dbReference>
<name>A0A402A8Q4_9CHLR</name>
<dbReference type="AlphaFoldDB" id="A0A402A8Q4"/>
<gene>
    <name evidence="2" type="ORF">KTT_53480</name>
</gene>
<sequence>MKHACFNRRMTSFGFLLVLLTLFSSACGPSNNTTSSTKAGTNQPFSFSFYANYDWLSYSKKWGQDDVSKWIQQNKKVTIDFINSNGAAKQRLSQMIAADDLPDAMMLDRGPDVDRLVQANKLVPLDQYLDKYPNIKKYIGTETLNLLRAKDGHIYQIPNWYIQKGGTNGQYWTAINTKIYKELGSPRLETYSDLESYLQQVKARYPGVTPLEMSAGGYVYLYPTFTENRSLQNMYMFGYPQNNKLVSMYDDPAYLESMQYTSRLFREKLISQDLFTQTQDQVKEKANTGKIAVYIGWDGGDVLQAANSNLKGTVDNPAYKVVWPFYKAGLNKDNIKPGTFSRVGWNVNVITKQAKDPEAIFAYLDWATGPEGQRVFTFGPQGLFWDKTDSDGVPMLNSKYAQADKSKLDTYGLGLYNTVGNTTFVDHCKIVTDNQLPADQRSWATNAQATIVYKATTDDTQFGYTQNDPNGDITVLIQRIKDIDKLAMAKMVFAKSDSDVASILEKEKQDLQNAGLDKVLNFETQAWQNSLKSLKG</sequence>
<dbReference type="Gene3D" id="3.40.190.10">
    <property type="entry name" value="Periplasmic binding protein-like II"/>
    <property type="match status" value="2"/>
</dbReference>
<proteinExistence type="predicted"/>
<dbReference type="RefSeq" id="WP_126582942.1">
    <property type="nucleotide sequence ID" value="NZ_BIFR01000002.1"/>
</dbReference>
<feature type="signal peptide" evidence="1">
    <location>
        <begin position="1"/>
        <end position="26"/>
    </location>
</feature>
<dbReference type="PROSITE" id="PS51257">
    <property type="entry name" value="PROKAR_LIPOPROTEIN"/>
    <property type="match status" value="1"/>
</dbReference>
<dbReference type="SUPFAM" id="SSF53850">
    <property type="entry name" value="Periplasmic binding protein-like II"/>
    <property type="match status" value="1"/>
</dbReference>
<evidence type="ECO:0000256" key="1">
    <source>
        <dbReference type="SAM" id="SignalP"/>
    </source>
</evidence>
<evidence type="ECO:0000313" key="3">
    <source>
        <dbReference type="Proteomes" id="UP000287352"/>
    </source>
</evidence>
<accession>A0A402A8Q4</accession>
<dbReference type="EMBL" id="BIFR01000002">
    <property type="protein sequence ID" value="GCE15489.1"/>
    <property type="molecule type" value="Genomic_DNA"/>
</dbReference>
<keyword evidence="3" id="KW-1185">Reference proteome</keyword>
<dbReference type="PANTHER" id="PTHR43649">
    <property type="entry name" value="ARABINOSE-BINDING PROTEIN-RELATED"/>
    <property type="match status" value="1"/>
</dbReference>
<feature type="chain" id="PRO_5019247751" description="ABC transporter substrate-binding protein" evidence="1">
    <location>
        <begin position="27"/>
        <end position="536"/>
    </location>
</feature>
<evidence type="ECO:0000313" key="2">
    <source>
        <dbReference type="EMBL" id="GCE15489.1"/>
    </source>
</evidence>